<dbReference type="GO" id="GO:0005886">
    <property type="term" value="C:plasma membrane"/>
    <property type="evidence" value="ECO:0007669"/>
    <property type="project" value="TreeGrafter"/>
</dbReference>
<evidence type="ECO:0000313" key="4">
    <source>
        <dbReference type="Proteomes" id="UP000095284"/>
    </source>
</evidence>
<evidence type="ECO:0000256" key="2">
    <source>
        <dbReference type="ARBA" id="ARBA00022553"/>
    </source>
</evidence>
<proteinExistence type="inferred from homology"/>
<dbReference type="Pfam" id="PF00071">
    <property type="entry name" value="Ras"/>
    <property type="match status" value="1"/>
</dbReference>
<reference evidence="5" key="1">
    <citation type="submission" date="2016-11" db="UniProtKB">
        <authorList>
            <consortium name="WormBaseParasite"/>
        </authorList>
    </citation>
    <scope>IDENTIFICATION</scope>
</reference>
<dbReference type="SUPFAM" id="SSF52540">
    <property type="entry name" value="P-loop containing nucleoside triphosphate hydrolases"/>
    <property type="match status" value="1"/>
</dbReference>
<organism evidence="4 5">
    <name type="scientific">Bursaphelenchus xylophilus</name>
    <name type="common">Pinewood nematode worm</name>
    <name type="synonym">Aphelenchoides xylophilus</name>
    <dbReference type="NCBI Taxonomy" id="6326"/>
    <lineage>
        <taxon>Eukaryota</taxon>
        <taxon>Metazoa</taxon>
        <taxon>Ecdysozoa</taxon>
        <taxon>Nematoda</taxon>
        <taxon>Chromadorea</taxon>
        <taxon>Rhabditida</taxon>
        <taxon>Tylenchina</taxon>
        <taxon>Tylenchomorpha</taxon>
        <taxon>Aphelenchoidea</taxon>
        <taxon>Aphelenchoididae</taxon>
        <taxon>Bursaphelenchus</taxon>
    </lineage>
</organism>
<evidence type="ECO:0000256" key="3">
    <source>
        <dbReference type="SAM" id="MobiDB-lite"/>
    </source>
</evidence>
<dbReference type="Gene3D" id="3.40.50.300">
    <property type="entry name" value="P-loop containing nucleotide triphosphate hydrolases"/>
    <property type="match status" value="1"/>
</dbReference>
<dbReference type="InterPro" id="IPR051641">
    <property type="entry name" value="RGK_GTP-binding_reg"/>
</dbReference>
<dbReference type="GO" id="GO:0003924">
    <property type="term" value="F:GTPase activity"/>
    <property type="evidence" value="ECO:0007669"/>
    <property type="project" value="InterPro"/>
</dbReference>
<dbReference type="InterPro" id="IPR027417">
    <property type="entry name" value="P-loop_NTPase"/>
</dbReference>
<dbReference type="SMART" id="SM00173">
    <property type="entry name" value="RAS"/>
    <property type="match status" value="1"/>
</dbReference>
<dbReference type="InterPro" id="IPR001806">
    <property type="entry name" value="Small_GTPase"/>
</dbReference>
<dbReference type="GO" id="GO:0005246">
    <property type="term" value="F:calcium channel regulator activity"/>
    <property type="evidence" value="ECO:0007669"/>
    <property type="project" value="TreeGrafter"/>
</dbReference>
<dbReference type="PANTHER" id="PTHR45775">
    <property type="entry name" value="RAD, GEM/KIR FAMILY MEMBER 2, ISOFORM C"/>
    <property type="match status" value="1"/>
</dbReference>
<evidence type="ECO:0000256" key="1">
    <source>
        <dbReference type="ARBA" id="ARBA00008846"/>
    </source>
</evidence>
<sequence length="455" mass="52083">MLLQSSSIFFQSSMYSPVGMRRVLPEVPKDGMQMLGQCQSAILNRKIYDLRNSECEFGAMKQPLRSQSFRHRPRPQLDLKRYALEDLGCQQRRRSTPTVSRRGSLQRTRLEPLVRTDVWPEPKQMSEIEERFLKLPDSDDYTRVRQFNIDAKGAVVSRGDSFRRKRGSSQFKNDNSPSPFPQFEDQQLSRSASVGSSDNSSTKPLTNSDQDEEATTSHPMHKIYVLGQTGTGKSSLISQFITSEYKNAFADEIEDYENTVSISIGGKESDLIFFESDPSIGDEWREEPVDAYLMVYSIDKKSSFKLIVKTLELLRQHRCQTPIILAGNKIDLERKRTVMPQEVRGVAMTYSVANFEISVALNHDVDDLLVGIVAEIKEADRRLNKEEDERPILVRSESVHIDEPEFKAAIRRFSQRKKKQMGATSMVDLEGSKCTNLTPGGLIERFRRWRKESKC</sequence>
<dbReference type="PROSITE" id="PS51421">
    <property type="entry name" value="RAS"/>
    <property type="match status" value="1"/>
</dbReference>
<accession>A0A1I7RLF6</accession>
<keyword evidence="2" id="KW-0597">Phosphoprotein</keyword>
<dbReference type="GO" id="GO:0005525">
    <property type="term" value="F:GTP binding"/>
    <property type="evidence" value="ECO:0007669"/>
    <property type="project" value="InterPro"/>
</dbReference>
<comment type="similarity">
    <text evidence="1">Belongs to the small GTPase superfamily. RGK family.</text>
</comment>
<dbReference type="AlphaFoldDB" id="A0A1I7RLF6"/>
<dbReference type="WBParaSite" id="BXY_0154100.1">
    <property type="protein sequence ID" value="BXY_0154100.1"/>
    <property type="gene ID" value="BXY_0154100"/>
</dbReference>
<protein>
    <submittedName>
        <fullName evidence="5">GTP-binding protein Rheb</fullName>
    </submittedName>
</protein>
<dbReference type="eggNOG" id="KOG0395">
    <property type="taxonomic scope" value="Eukaryota"/>
</dbReference>
<name>A0A1I7RLF6_BURXY</name>
<feature type="compositionally biased region" description="Polar residues" evidence="3">
    <location>
        <begin position="168"/>
        <end position="177"/>
    </location>
</feature>
<evidence type="ECO:0000313" key="5">
    <source>
        <dbReference type="WBParaSite" id="BXY_0154100.1"/>
    </source>
</evidence>
<dbReference type="PRINTS" id="PR00449">
    <property type="entry name" value="RASTRNSFRMNG"/>
</dbReference>
<dbReference type="Proteomes" id="UP000095284">
    <property type="component" value="Unplaced"/>
</dbReference>
<feature type="compositionally biased region" description="Polar residues" evidence="3">
    <location>
        <begin position="184"/>
        <end position="208"/>
    </location>
</feature>
<feature type="region of interest" description="Disordered" evidence="3">
    <location>
        <begin position="158"/>
        <end position="219"/>
    </location>
</feature>
<dbReference type="SMART" id="SM00175">
    <property type="entry name" value="RAB"/>
    <property type="match status" value="1"/>
</dbReference>
<dbReference type="PROSITE" id="PS51419">
    <property type="entry name" value="RAB"/>
    <property type="match status" value="1"/>
</dbReference>
<dbReference type="PANTHER" id="PTHR45775:SF11">
    <property type="entry name" value="GTP-BINDING PROTEIN GEM"/>
    <property type="match status" value="1"/>
</dbReference>